<evidence type="ECO:0000256" key="6">
    <source>
        <dbReference type="RuleBase" id="RU361187"/>
    </source>
</evidence>
<dbReference type="SUPFAM" id="SSF75005">
    <property type="entry name" value="Arabinanase/levansucrase/invertase"/>
    <property type="match status" value="1"/>
</dbReference>
<reference evidence="8 9" key="1">
    <citation type="journal article" date="2016" name="BMC Microbiol.">
        <title>Fucosyllactose and L-fucose utilization of infant Bifidobacterium longum and Bifidobacterium kashiwanohense.</title>
        <authorList>
            <person name="Bunesova V."/>
            <person name="Lacroix C."/>
            <person name="Schwab C."/>
        </authorList>
    </citation>
    <scope>NUCLEOTIDE SEQUENCE [LARGE SCALE GENOMIC DNA]</scope>
    <source>
        <strain evidence="8 9">BSM11-5</strain>
    </source>
</reference>
<dbReference type="InterPro" id="IPR013320">
    <property type="entry name" value="ConA-like_dom_sf"/>
</dbReference>
<proteinExistence type="inferred from homology"/>
<dbReference type="AlphaFoldDB" id="A0A1S2W4G6"/>
<accession>A0A1S2W4G6</accession>
<sequence length="547" mass="61245">MNGNAGIAQKVQKVTGSNPVIHSDFPDPDIIRVDDAYYMASTTMFLMPGCDVLRSYDLIHWEFLTHAYAELDDTPAENLEERGRNAYGCGMWAPSLRWHDGLFSIVFTSNDTQKTYVLEACNPAGPWAKRVIEGFYYDNSVLYDDDGRVYIVHGNTQLHLTELEADLSRPKAGGLNRIIAEDEPDADLGYEGSHIYKHDGRYYVWTCHYRSGCRKSEVCLMADALDGEFIAREVLDDDLGFHDLGDAQGGMVDTPDGQWYAFMMHDRGALGRVPTIMPMRFGEDGFPILGNDGRVPTEVSVPTAYADYPYRPLNGDGFCCATDSDKSAEDVADIVKSDKLAPFWQFNHNPHNQFWSVNEPTGTFTLHGGKIAANLNYAQNTLTQRTVGPRCMAEVTVGASQLQDGDFAGLAAFQGYYRYIAIRRAERGYALSVRIKPKDDDSIWGDGNYDASAIEVARTNLCGDTVRLRAIYDFTDKRDKVAFEYSDLAASAPHWIRLGNTYDLYYTLDYFIGCRIGLFLLPTEKRGGTAAFSEFKFFGPEETPEFS</sequence>
<dbReference type="GO" id="GO:0004553">
    <property type="term" value="F:hydrolase activity, hydrolyzing O-glycosyl compounds"/>
    <property type="evidence" value="ECO:0007669"/>
    <property type="project" value="InterPro"/>
</dbReference>
<evidence type="ECO:0000256" key="1">
    <source>
        <dbReference type="ARBA" id="ARBA00009865"/>
    </source>
</evidence>
<feature type="domain" description="Beta-xylosidase C-terminal Concanavalin A-like" evidence="7">
    <location>
        <begin position="337"/>
        <end position="537"/>
    </location>
</feature>
<evidence type="ECO:0000259" key="7">
    <source>
        <dbReference type="Pfam" id="PF17851"/>
    </source>
</evidence>
<dbReference type="Gene3D" id="2.115.10.20">
    <property type="entry name" value="Glycosyl hydrolase domain, family 43"/>
    <property type="match status" value="1"/>
</dbReference>
<evidence type="ECO:0000256" key="3">
    <source>
        <dbReference type="ARBA" id="ARBA00023295"/>
    </source>
</evidence>
<dbReference type="Pfam" id="PF17851">
    <property type="entry name" value="GH43_C2"/>
    <property type="match status" value="1"/>
</dbReference>
<evidence type="ECO:0000313" key="9">
    <source>
        <dbReference type="Proteomes" id="UP000181801"/>
    </source>
</evidence>
<dbReference type="PANTHER" id="PTHR42812">
    <property type="entry name" value="BETA-XYLOSIDASE"/>
    <property type="match status" value="1"/>
</dbReference>
<gene>
    <name evidence="8" type="ORF">BFS26_00690</name>
</gene>
<dbReference type="CDD" id="cd09001">
    <property type="entry name" value="GH43_FsAxh1-like"/>
    <property type="match status" value="1"/>
</dbReference>
<dbReference type="Proteomes" id="UP000181801">
    <property type="component" value="Unassembled WGS sequence"/>
</dbReference>
<feature type="active site" description="Proton donor" evidence="4">
    <location>
        <position position="191"/>
    </location>
</feature>
<keyword evidence="3 6" id="KW-0326">Glycosidase</keyword>
<organism evidence="8 9">
    <name type="scientific">Bifidobacterium longum subsp. suis</name>
    <dbReference type="NCBI Taxonomy" id="1695"/>
    <lineage>
        <taxon>Bacteria</taxon>
        <taxon>Bacillati</taxon>
        <taxon>Actinomycetota</taxon>
        <taxon>Actinomycetes</taxon>
        <taxon>Bifidobacteriales</taxon>
        <taxon>Bifidobacteriaceae</taxon>
        <taxon>Bifidobacterium</taxon>
    </lineage>
</organism>
<feature type="site" description="Important for catalytic activity, responsible for pKa modulation of the active site Glu and correct orientation of both the proton donor and substrate" evidence="5">
    <location>
        <position position="138"/>
    </location>
</feature>
<dbReference type="EMBL" id="MOAE01000002">
    <property type="protein sequence ID" value="OIN65435.1"/>
    <property type="molecule type" value="Genomic_DNA"/>
</dbReference>
<dbReference type="PANTHER" id="PTHR42812:SF12">
    <property type="entry name" value="BETA-XYLOSIDASE-RELATED"/>
    <property type="match status" value="1"/>
</dbReference>
<keyword evidence="2 6" id="KW-0378">Hydrolase</keyword>
<evidence type="ECO:0000256" key="2">
    <source>
        <dbReference type="ARBA" id="ARBA00022801"/>
    </source>
</evidence>
<dbReference type="Pfam" id="PF04616">
    <property type="entry name" value="Glyco_hydro_43"/>
    <property type="match status" value="1"/>
</dbReference>
<evidence type="ECO:0000256" key="5">
    <source>
        <dbReference type="PIRSR" id="PIRSR606710-2"/>
    </source>
</evidence>
<dbReference type="InterPro" id="IPR023296">
    <property type="entry name" value="Glyco_hydro_beta-prop_sf"/>
</dbReference>
<name>A0A1S2W4G6_BIFLN</name>
<dbReference type="InterPro" id="IPR051795">
    <property type="entry name" value="Glycosyl_Hydrlase_43"/>
</dbReference>
<dbReference type="SUPFAM" id="SSF49899">
    <property type="entry name" value="Concanavalin A-like lectins/glucanases"/>
    <property type="match status" value="1"/>
</dbReference>
<comment type="caution">
    <text evidence="8">The sequence shown here is derived from an EMBL/GenBank/DDBJ whole genome shotgun (WGS) entry which is preliminary data.</text>
</comment>
<dbReference type="InterPro" id="IPR006710">
    <property type="entry name" value="Glyco_hydro_43"/>
</dbReference>
<dbReference type="RefSeq" id="WP_071474298.1">
    <property type="nucleotide sequence ID" value="NZ_MOAE01000002.1"/>
</dbReference>
<feature type="active site" description="Proton acceptor" evidence="4">
    <location>
        <position position="27"/>
    </location>
</feature>
<protein>
    <submittedName>
        <fullName evidence="8">Arabinofuranohydrolase</fullName>
    </submittedName>
</protein>
<evidence type="ECO:0000256" key="4">
    <source>
        <dbReference type="PIRSR" id="PIRSR606710-1"/>
    </source>
</evidence>
<dbReference type="InterPro" id="IPR041542">
    <property type="entry name" value="GH43_C2"/>
</dbReference>
<dbReference type="GO" id="GO:0005975">
    <property type="term" value="P:carbohydrate metabolic process"/>
    <property type="evidence" value="ECO:0007669"/>
    <property type="project" value="InterPro"/>
</dbReference>
<evidence type="ECO:0000313" key="8">
    <source>
        <dbReference type="EMBL" id="OIN65435.1"/>
    </source>
</evidence>
<comment type="similarity">
    <text evidence="1 6">Belongs to the glycosyl hydrolase 43 family.</text>
</comment>
<dbReference type="Gene3D" id="2.60.120.200">
    <property type="match status" value="1"/>
</dbReference>